<dbReference type="Proteomes" id="UP000807353">
    <property type="component" value="Unassembled WGS sequence"/>
</dbReference>
<proteinExistence type="predicted"/>
<name>A0A9P5XZH6_9AGAR</name>
<dbReference type="AlphaFoldDB" id="A0A9P5XZH6"/>
<sequence>MPSESLLRKDKTIVTKPHWFSYTQTTLGNNKICAISVVLDAGAQEFFSGIRIIIVRKEGIEPNSVDLKYCFDTSPGSDLWKPSQHMFSTHRGYKANHRQSKAQSQCLIEKSTHQPGPPPLCTIVFELQDSGIDGDPSVCLTLRSDSNSDSPLQIIYDHAVSDKVFLAFLESNSIFRGMGTSSEGENSMFFTRYDGNDSYVIRVLPVSGPRKPFPGLPFEIIRRIAEEAFTYRYTGWRASLLSCALVCKAWHPLIDMFFDTLGSSLDNNRLNPRKVSNSLVMQPEKGHLVRRVDYRNFCPAPDDLERIDFSDCLIFVLRMSIFVEEVILCVIPSTLIQKLLDALVQLKRVEIFTMYMGGFHYPVGGRTQYPSIVDTQRSIANWTNLRVLKLSSWEEPREAGALCAAPSKSRLEHLWLKNGSLTGEQLSWFASPYSRIRDLSLINIVGLSNSGLSALFDKISPTLKYLSTTGSTVSREVDEAYALDVAMPKMKLLQTAHIHGDLVTHLSISAKPKAHDPSTQNFISIYGAPHMNDSEALLRAFKTTGWNAIELASDNTLAWNNDTQERAQQAAQETGIRFVCSVDDWA</sequence>
<comment type="caution">
    <text evidence="1">The sequence shown here is derived from an EMBL/GenBank/DDBJ whole genome shotgun (WGS) entry which is preliminary data.</text>
</comment>
<dbReference type="OrthoDB" id="2994853at2759"/>
<accession>A0A9P5XZH6</accession>
<reference evidence="1" key="1">
    <citation type="submission" date="2020-11" db="EMBL/GenBank/DDBJ databases">
        <authorList>
            <consortium name="DOE Joint Genome Institute"/>
            <person name="Ahrendt S."/>
            <person name="Riley R."/>
            <person name="Andreopoulos W."/>
            <person name="Labutti K."/>
            <person name="Pangilinan J."/>
            <person name="Ruiz-Duenas F.J."/>
            <person name="Barrasa J.M."/>
            <person name="Sanchez-Garcia M."/>
            <person name="Camarero S."/>
            <person name="Miyauchi S."/>
            <person name="Serrano A."/>
            <person name="Linde D."/>
            <person name="Babiker R."/>
            <person name="Drula E."/>
            <person name="Ayuso-Fernandez I."/>
            <person name="Pacheco R."/>
            <person name="Padilla G."/>
            <person name="Ferreira P."/>
            <person name="Barriuso J."/>
            <person name="Kellner H."/>
            <person name="Castanera R."/>
            <person name="Alfaro M."/>
            <person name="Ramirez L."/>
            <person name="Pisabarro A.G."/>
            <person name="Kuo A."/>
            <person name="Tritt A."/>
            <person name="Lipzen A."/>
            <person name="He G."/>
            <person name="Yan M."/>
            <person name="Ng V."/>
            <person name="Cullen D."/>
            <person name="Martin F."/>
            <person name="Rosso M.-N."/>
            <person name="Henrissat B."/>
            <person name="Hibbett D."/>
            <person name="Martinez A.T."/>
            <person name="Grigoriev I.V."/>
        </authorList>
    </citation>
    <scope>NUCLEOTIDE SEQUENCE</scope>
    <source>
        <strain evidence="1">CBS 247.69</strain>
    </source>
</reference>
<evidence type="ECO:0000313" key="1">
    <source>
        <dbReference type="EMBL" id="KAF9459583.1"/>
    </source>
</evidence>
<protein>
    <submittedName>
        <fullName evidence="1">Uncharacterized protein</fullName>
    </submittedName>
</protein>
<dbReference type="EMBL" id="MU150313">
    <property type="protein sequence ID" value="KAF9459583.1"/>
    <property type="molecule type" value="Genomic_DNA"/>
</dbReference>
<dbReference type="Gene3D" id="3.80.10.10">
    <property type="entry name" value="Ribonuclease Inhibitor"/>
    <property type="match status" value="1"/>
</dbReference>
<organism evidence="1 2">
    <name type="scientific">Collybia nuda</name>
    <dbReference type="NCBI Taxonomy" id="64659"/>
    <lineage>
        <taxon>Eukaryota</taxon>
        <taxon>Fungi</taxon>
        <taxon>Dikarya</taxon>
        <taxon>Basidiomycota</taxon>
        <taxon>Agaricomycotina</taxon>
        <taxon>Agaricomycetes</taxon>
        <taxon>Agaricomycetidae</taxon>
        <taxon>Agaricales</taxon>
        <taxon>Tricholomatineae</taxon>
        <taxon>Clitocybaceae</taxon>
        <taxon>Collybia</taxon>
    </lineage>
</organism>
<evidence type="ECO:0000313" key="2">
    <source>
        <dbReference type="Proteomes" id="UP000807353"/>
    </source>
</evidence>
<dbReference type="SUPFAM" id="SSF52047">
    <property type="entry name" value="RNI-like"/>
    <property type="match status" value="1"/>
</dbReference>
<dbReference type="InterPro" id="IPR032675">
    <property type="entry name" value="LRR_dom_sf"/>
</dbReference>
<keyword evidence="2" id="KW-1185">Reference proteome</keyword>
<gene>
    <name evidence="1" type="ORF">BDZ94DRAFT_1002753</name>
</gene>